<dbReference type="InterPro" id="IPR001212">
    <property type="entry name" value="Somatomedin_B_dom"/>
</dbReference>
<feature type="transmembrane region" description="Helical" evidence="2">
    <location>
        <begin position="661"/>
        <end position="681"/>
    </location>
</feature>
<dbReference type="InterPro" id="IPR036024">
    <property type="entry name" value="Somatomedin_B-like_dom_sf"/>
</dbReference>
<keyword evidence="2" id="KW-0812">Transmembrane</keyword>
<reference evidence="5" key="1">
    <citation type="journal article" date="2023" name="G3 (Bethesda)">
        <title>A reference genome for the long-term kleptoplast-retaining sea slug Elysia crispata morphotype clarki.</title>
        <authorList>
            <person name="Eastman K.E."/>
            <person name="Pendleton A.L."/>
            <person name="Shaikh M.A."/>
            <person name="Suttiyut T."/>
            <person name="Ogas R."/>
            <person name="Tomko P."/>
            <person name="Gavelis G."/>
            <person name="Widhalm J.R."/>
            <person name="Wisecaver J.H."/>
        </authorList>
    </citation>
    <scope>NUCLEOTIDE SEQUENCE</scope>
    <source>
        <strain evidence="5">ECLA1</strain>
    </source>
</reference>
<keyword evidence="6" id="KW-1185">Reference proteome</keyword>
<feature type="chain" id="PRO_5042177157" description="SMB domain-containing protein" evidence="3">
    <location>
        <begin position="27"/>
        <end position="776"/>
    </location>
</feature>
<feature type="transmembrane region" description="Helical" evidence="2">
    <location>
        <begin position="693"/>
        <end position="712"/>
    </location>
</feature>
<dbReference type="AlphaFoldDB" id="A0AAE1CZ44"/>
<keyword evidence="3" id="KW-0732">Signal</keyword>
<accession>A0AAE1CZ44</accession>
<sequence>MLKCFLLLFGLLLLMLMAFCLPGAGGQVMTPATQPAHVSPDTPLANVSASSSIDIRGRSPLLGGGPDRVTLVSDLGGICSAQIYSCRTRCGDQPRPACSCHHTCQIYGNCCEDYAEFCGDASRAVLGDALDASSQSLVEDLINSNDTTSGCLGGSFVITSCSPAFDDVYLTNTKNVLEESSNHRWLVHHMTVLKAQDFVSRCLHPEVAGADYLGEVPVTANGTGLQFRNLYCAVCSGFSAVQFWLGFGVCSPQSELEGAEDGESCDKPMVFFPREGAWNPCFQSSQLVSVELAGQEMDDANTAMEEDATQVDTHGEDRSTTEDDDGLEAAVVNRSSSAGQNQAEPSLAGLSERCELLTNYVQDMPKSDEVYKNIYCYKLHNQGKLPPRICEPIVRRLPVVLRGQYRTFSPEIRDWGSTVPAAPGHRNTSGVELHLVMTDGIEERLIFPLLGQPSFPSCDTTTSIIVNDQCLKVAFSLSVFLTFQYEQSSLIKGNYRESAESYTRFVSDTMTSPVSPRFFCEAIFTETNEVSGRQHEGEVQLRCVEISLPGVVSNVTSHSNLTGELQEPDQTPQTVNGQPVSDRRVRSYLDFATDGFHVIHAGTDVMKLPGTVEIRLCLTDMLRAETVLVSHQFHDYCASYKLRWHAQANIDGVVGEISLEGIITIICCILSDIGLLVRLALQQVVPFYNTYPAKIQFSLCLTLLLAYSLFLIGGMVDEGSRACRIISTMTHLAFLSALFWMNVTAFEIWRTFRHWRNQVRLKAVSLAVSLTLTASF</sequence>
<keyword evidence="2" id="KW-1133">Transmembrane helix</keyword>
<feature type="domain" description="SMB" evidence="4">
    <location>
        <begin position="82"/>
        <end position="122"/>
    </location>
</feature>
<evidence type="ECO:0000259" key="4">
    <source>
        <dbReference type="PROSITE" id="PS50958"/>
    </source>
</evidence>
<evidence type="ECO:0000256" key="3">
    <source>
        <dbReference type="SAM" id="SignalP"/>
    </source>
</evidence>
<feature type="transmembrane region" description="Helical" evidence="2">
    <location>
        <begin position="732"/>
        <end position="752"/>
    </location>
</feature>
<dbReference type="SMART" id="SM00201">
    <property type="entry name" value="SO"/>
    <property type="match status" value="1"/>
</dbReference>
<dbReference type="PROSITE" id="PS00524">
    <property type="entry name" value="SMB_1"/>
    <property type="match status" value="1"/>
</dbReference>
<evidence type="ECO:0000313" key="6">
    <source>
        <dbReference type="Proteomes" id="UP001283361"/>
    </source>
</evidence>
<dbReference type="PROSITE" id="PS50958">
    <property type="entry name" value="SMB_2"/>
    <property type="match status" value="1"/>
</dbReference>
<evidence type="ECO:0000256" key="2">
    <source>
        <dbReference type="SAM" id="Phobius"/>
    </source>
</evidence>
<dbReference type="Proteomes" id="UP001283361">
    <property type="component" value="Unassembled WGS sequence"/>
</dbReference>
<dbReference type="Gene3D" id="1.20.1070.10">
    <property type="entry name" value="Rhodopsin 7-helix transmembrane proteins"/>
    <property type="match status" value="1"/>
</dbReference>
<dbReference type="Pfam" id="PF01033">
    <property type="entry name" value="Somatomedin_B"/>
    <property type="match status" value="1"/>
</dbReference>
<dbReference type="SUPFAM" id="SSF90188">
    <property type="entry name" value="Somatomedin B domain"/>
    <property type="match status" value="1"/>
</dbReference>
<keyword evidence="2" id="KW-0472">Membrane</keyword>
<keyword evidence="1" id="KW-1015">Disulfide bond</keyword>
<evidence type="ECO:0000313" key="5">
    <source>
        <dbReference type="EMBL" id="KAK3746348.1"/>
    </source>
</evidence>
<evidence type="ECO:0000256" key="1">
    <source>
        <dbReference type="ARBA" id="ARBA00023157"/>
    </source>
</evidence>
<gene>
    <name evidence="5" type="ORF">RRG08_011357</name>
</gene>
<dbReference type="EMBL" id="JAWDGP010006151">
    <property type="protein sequence ID" value="KAK3746348.1"/>
    <property type="molecule type" value="Genomic_DNA"/>
</dbReference>
<organism evidence="5 6">
    <name type="scientific">Elysia crispata</name>
    <name type="common">lettuce slug</name>
    <dbReference type="NCBI Taxonomy" id="231223"/>
    <lineage>
        <taxon>Eukaryota</taxon>
        <taxon>Metazoa</taxon>
        <taxon>Spiralia</taxon>
        <taxon>Lophotrochozoa</taxon>
        <taxon>Mollusca</taxon>
        <taxon>Gastropoda</taxon>
        <taxon>Heterobranchia</taxon>
        <taxon>Euthyneura</taxon>
        <taxon>Panpulmonata</taxon>
        <taxon>Sacoglossa</taxon>
        <taxon>Placobranchoidea</taxon>
        <taxon>Plakobranchidae</taxon>
        <taxon>Elysia</taxon>
    </lineage>
</organism>
<dbReference type="PANTHER" id="PTHR45902">
    <property type="entry name" value="LATROPHILIN RECEPTOR-LIKE PROTEIN A"/>
    <property type="match status" value="1"/>
</dbReference>
<proteinExistence type="predicted"/>
<comment type="caution">
    <text evidence="5">The sequence shown here is derived from an EMBL/GenBank/DDBJ whole genome shotgun (WGS) entry which is preliminary data.</text>
</comment>
<dbReference type="Gene3D" id="4.10.410.20">
    <property type="match status" value="1"/>
</dbReference>
<dbReference type="PANTHER" id="PTHR45902:SF1">
    <property type="entry name" value="LATROPHILIN RECEPTOR-LIKE PROTEIN A"/>
    <property type="match status" value="1"/>
</dbReference>
<feature type="signal peptide" evidence="3">
    <location>
        <begin position="1"/>
        <end position="26"/>
    </location>
</feature>
<protein>
    <recommendedName>
        <fullName evidence="4">SMB domain-containing protein</fullName>
    </recommendedName>
</protein>
<dbReference type="InterPro" id="IPR053231">
    <property type="entry name" value="GPCR_LN-TM7"/>
</dbReference>
<name>A0AAE1CZ44_9GAST</name>